<protein>
    <submittedName>
        <fullName evidence="1">Uncharacterized protein</fullName>
    </submittedName>
</protein>
<name>A0A5D4RYM1_9BACI</name>
<dbReference type="EMBL" id="VTEQ01000001">
    <property type="protein sequence ID" value="TYS56437.1"/>
    <property type="molecule type" value="Genomic_DNA"/>
</dbReference>
<evidence type="ECO:0000313" key="1">
    <source>
        <dbReference type="EMBL" id="TYS56437.1"/>
    </source>
</evidence>
<dbReference type="RefSeq" id="WP_148984470.1">
    <property type="nucleotide sequence ID" value="NZ_JBNILK010000001.1"/>
</dbReference>
<reference evidence="1 2" key="1">
    <citation type="submission" date="2019-08" db="EMBL/GenBank/DDBJ databases">
        <title>Bacillus genomes from the desert of Cuatro Cienegas, Coahuila.</title>
        <authorList>
            <person name="Olmedo-Alvarez G."/>
        </authorList>
    </citation>
    <scope>NUCLEOTIDE SEQUENCE [LARGE SCALE GENOMIC DNA]</scope>
    <source>
        <strain evidence="1 2">CH108_3D</strain>
    </source>
</reference>
<dbReference type="AlphaFoldDB" id="A0A5D4RYM1"/>
<accession>A0A5D4RYM1</accession>
<proteinExistence type="predicted"/>
<sequence>MATPYEDVYLRFLPKITNYEFLKLSDEVIYRDLKNLLFSSIVNFRYCLKLYDRNEDTESFKENLTEEEIEILSHLMCVEYLTPQILTDEHLKQTLNSKDYNRYSQANHVKEVREIRELFKQESNEKMINYSFNMEKLDGFK</sequence>
<organism evidence="1 2">
    <name type="scientific">Rossellomorea marisflavi</name>
    <dbReference type="NCBI Taxonomy" id="189381"/>
    <lineage>
        <taxon>Bacteria</taxon>
        <taxon>Bacillati</taxon>
        <taxon>Bacillota</taxon>
        <taxon>Bacilli</taxon>
        <taxon>Bacillales</taxon>
        <taxon>Bacillaceae</taxon>
        <taxon>Rossellomorea</taxon>
    </lineage>
</organism>
<gene>
    <name evidence="1" type="ORF">FZC83_02360</name>
</gene>
<dbReference type="Proteomes" id="UP000322997">
    <property type="component" value="Unassembled WGS sequence"/>
</dbReference>
<evidence type="ECO:0000313" key="2">
    <source>
        <dbReference type="Proteomes" id="UP000322997"/>
    </source>
</evidence>
<comment type="caution">
    <text evidence="1">The sequence shown here is derived from an EMBL/GenBank/DDBJ whole genome shotgun (WGS) entry which is preliminary data.</text>
</comment>